<evidence type="ECO:0000256" key="7">
    <source>
        <dbReference type="ARBA" id="ARBA00022692"/>
    </source>
</evidence>
<evidence type="ECO:0000256" key="4">
    <source>
        <dbReference type="ARBA" id="ARBA00007505"/>
    </source>
</evidence>
<dbReference type="EC" id="4.1.1.35" evidence="5"/>
<dbReference type="PANTHER" id="PTHR43078:SF6">
    <property type="entry name" value="UDP-GLUCURONIC ACID DECARBOXYLASE 1"/>
    <property type="match status" value="1"/>
</dbReference>
<dbReference type="GO" id="GO:0070403">
    <property type="term" value="F:NAD+ binding"/>
    <property type="evidence" value="ECO:0007669"/>
    <property type="project" value="InterPro"/>
</dbReference>
<gene>
    <name evidence="19" type="ORF">NA57DRAFT_78564</name>
</gene>
<evidence type="ECO:0000259" key="18">
    <source>
        <dbReference type="Pfam" id="PF16363"/>
    </source>
</evidence>
<evidence type="ECO:0000256" key="10">
    <source>
        <dbReference type="ARBA" id="ARBA00022989"/>
    </source>
</evidence>
<reference evidence="19" key="1">
    <citation type="journal article" date="2020" name="Stud. Mycol.">
        <title>101 Dothideomycetes genomes: a test case for predicting lifestyles and emergence of pathogens.</title>
        <authorList>
            <person name="Haridas S."/>
            <person name="Albert R."/>
            <person name="Binder M."/>
            <person name="Bloem J."/>
            <person name="Labutti K."/>
            <person name="Salamov A."/>
            <person name="Andreopoulos B."/>
            <person name="Baker S."/>
            <person name="Barry K."/>
            <person name="Bills G."/>
            <person name="Bluhm B."/>
            <person name="Cannon C."/>
            <person name="Castanera R."/>
            <person name="Culley D."/>
            <person name="Daum C."/>
            <person name="Ezra D."/>
            <person name="Gonzalez J."/>
            <person name="Henrissat B."/>
            <person name="Kuo A."/>
            <person name="Liang C."/>
            <person name="Lipzen A."/>
            <person name="Lutzoni F."/>
            <person name="Magnuson J."/>
            <person name="Mondo S."/>
            <person name="Nolan M."/>
            <person name="Ohm R."/>
            <person name="Pangilinan J."/>
            <person name="Park H.-J."/>
            <person name="Ramirez L."/>
            <person name="Alfaro M."/>
            <person name="Sun H."/>
            <person name="Tritt A."/>
            <person name="Yoshinaga Y."/>
            <person name="Zwiers L.-H."/>
            <person name="Turgeon B."/>
            <person name="Goodwin S."/>
            <person name="Spatafora J."/>
            <person name="Crous P."/>
            <person name="Grigoriev I."/>
        </authorList>
    </citation>
    <scope>NUCLEOTIDE SEQUENCE</scope>
    <source>
        <strain evidence="19">CBS 133067</strain>
    </source>
</reference>
<evidence type="ECO:0000256" key="12">
    <source>
        <dbReference type="ARBA" id="ARBA00023034"/>
    </source>
</evidence>
<dbReference type="InterPro" id="IPR044516">
    <property type="entry name" value="UXS-like"/>
</dbReference>
<evidence type="ECO:0000256" key="2">
    <source>
        <dbReference type="ARBA" id="ARBA00004447"/>
    </source>
</evidence>
<dbReference type="GO" id="GO:0032580">
    <property type="term" value="C:Golgi cisterna membrane"/>
    <property type="evidence" value="ECO:0007669"/>
    <property type="project" value="UniProtKB-SubCell"/>
</dbReference>
<dbReference type="Gene3D" id="3.40.50.720">
    <property type="entry name" value="NAD(P)-binding Rossmann-like Domain"/>
    <property type="match status" value="1"/>
</dbReference>
<keyword evidence="8" id="KW-0210">Decarboxylase</keyword>
<evidence type="ECO:0000256" key="11">
    <source>
        <dbReference type="ARBA" id="ARBA00023027"/>
    </source>
</evidence>
<evidence type="ECO:0000256" key="17">
    <source>
        <dbReference type="ARBA" id="ARBA00049410"/>
    </source>
</evidence>
<name>A0A9P4I9T9_9PEZI</name>
<keyword evidence="7" id="KW-0812">Transmembrane</keyword>
<evidence type="ECO:0000256" key="1">
    <source>
        <dbReference type="ARBA" id="ARBA00001911"/>
    </source>
</evidence>
<comment type="catalytic activity">
    <reaction evidence="17">
        <text>UDP-alpha-D-glucuronate + H(+) = UDP-alpha-D-xylose + CO2</text>
        <dbReference type="Rhea" id="RHEA:23916"/>
        <dbReference type="ChEBI" id="CHEBI:15378"/>
        <dbReference type="ChEBI" id="CHEBI:16526"/>
        <dbReference type="ChEBI" id="CHEBI:57632"/>
        <dbReference type="ChEBI" id="CHEBI:58052"/>
        <dbReference type="EC" id="4.1.1.35"/>
    </reaction>
    <physiologicalReaction direction="left-to-right" evidence="17">
        <dbReference type="Rhea" id="RHEA:23917"/>
    </physiologicalReaction>
</comment>
<comment type="cofactor">
    <cofactor evidence="1">
        <name>NAD(+)</name>
        <dbReference type="ChEBI" id="CHEBI:57540"/>
    </cofactor>
</comment>
<keyword evidence="13" id="KW-0472">Membrane</keyword>
<comment type="similarity">
    <text evidence="4">Belongs to the NAD(P)-dependent epimerase/dehydratase family. UDP-glucuronic acid decarboxylase subfamily.</text>
</comment>
<keyword evidence="15" id="KW-0456">Lyase</keyword>
<keyword evidence="9" id="KW-0735">Signal-anchor</keyword>
<evidence type="ECO:0000313" key="20">
    <source>
        <dbReference type="Proteomes" id="UP000799772"/>
    </source>
</evidence>
<feature type="domain" description="NAD(P)-binding" evidence="18">
    <location>
        <begin position="11"/>
        <end position="313"/>
    </location>
</feature>
<dbReference type="EMBL" id="ML978130">
    <property type="protein sequence ID" value="KAF2095782.1"/>
    <property type="molecule type" value="Genomic_DNA"/>
</dbReference>
<sequence length="333" mass="36865">MNGISPKHRVLVTGGAGFLGSRLVSSLLRRGHEVIVLDNFCTSFPSSLAEFQDNPAFSFVQANVTEPLSDSLKVSRIYHLACPASPVLFTQQPLEILDTCYQGTRNILEAAHRWGARVLLASTSEVYGQAERNPQDEKYRGNVNCFGPRACYDEGKRVAEALAYAYRTQRSLEIRIARIFNTYGPGMHASDGRVVCSFVGAAIEGKDLIIKGDGKSTRCFQFVDDCITGLESLMESNWSGGPVNIGSEKETTVYELAEAVINAVSALTGRPKARIVYSEALPDDPVQRRPNCTLARKILGWEARTPLSEGLSHTIDWHLNLYFIRDYRIKLVN</sequence>
<dbReference type="AlphaFoldDB" id="A0A9P4I9T9"/>
<dbReference type="SUPFAM" id="SSF51735">
    <property type="entry name" value="NAD(P)-binding Rossmann-fold domains"/>
    <property type="match status" value="1"/>
</dbReference>
<comment type="caution">
    <text evidence="19">The sequence shown here is derived from an EMBL/GenBank/DDBJ whole genome shotgun (WGS) entry which is preliminary data.</text>
</comment>
<dbReference type="OrthoDB" id="331544at2759"/>
<evidence type="ECO:0000256" key="8">
    <source>
        <dbReference type="ARBA" id="ARBA00022793"/>
    </source>
</evidence>
<evidence type="ECO:0000256" key="14">
    <source>
        <dbReference type="ARBA" id="ARBA00023180"/>
    </source>
</evidence>
<dbReference type="PANTHER" id="PTHR43078">
    <property type="entry name" value="UDP-GLUCURONIC ACID DECARBOXYLASE-RELATED"/>
    <property type="match status" value="1"/>
</dbReference>
<keyword evidence="11" id="KW-0520">NAD</keyword>
<proteinExistence type="inferred from homology"/>
<evidence type="ECO:0000256" key="5">
    <source>
        <dbReference type="ARBA" id="ARBA00012290"/>
    </source>
</evidence>
<evidence type="ECO:0000256" key="15">
    <source>
        <dbReference type="ARBA" id="ARBA00023239"/>
    </source>
</evidence>
<evidence type="ECO:0000256" key="3">
    <source>
        <dbReference type="ARBA" id="ARBA00005100"/>
    </source>
</evidence>
<keyword evidence="14" id="KW-0325">Glycoprotein</keyword>
<protein>
    <recommendedName>
        <fullName evidence="6">UDP-glucuronic acid decarboxylase 1</fullName>
        <ecNumber evidence="5">4.1.1.35</ecNumber>
    </recommendedName>
    <alternativeName>
        <fullName evidence="16">UDP-glucuronate decarboxylase 1</fullName>
    </alternativeName>
</protein>
<dbReference type="Pfam" id="PF16363">
    <property type="entry name" value="GDP_Man_Dehyd"/>
    <property type="match status" value="1"/>
</dbReference>
<comment type="pathway">
    <text evidence="3">Nucleotide-sugar biosynthesis; UDP-alpha-D-xylose biosynthesis; UDP-alpha-D-xylose from UDP-alpha-D-glucuronate: step 1/1.</text>
</comment>
<evidence type="ECO:0000313" key="19">
    <source>
        <dbReference type="EMBL" id="KAF2095782.1"/>
    </source>
</evidence>
<comment type="subcellular location">
    <subcellularLocation>
        <location evidence="2">Golgi apparatus</location>
        <location evidence="2">Golgi stack membrane</location>
        <topology evidence="2">Single-pass type II membrane protein</topology>
    </subcellularLocation>
</comment>
<evidence type="ECO:0000256" key="6">
    <source>
        <dbReference type="ARBA" id="ARBA00018816"/>
    </source>
</evidence>
<keyword evidence="12" id="KW-0333">Golgi apparatus</keyword>
<dbReference type="InterPro" id="IPR016040">
    <property type="entry name" value="NAD(P)-bd_dom"/>
</dbReference>
<accession>A0A9P4I9T9</accession>
<keyword evidence="10" id="KW-1133">Transmembrane helix</keyword>
<evidence type="ECO:0000256" key="9">
    <source>
        <dbReference type="ARBA" id="ARBA00022968"/>
    </source>
</evidence>
<evidence type="ECO:0000256" key="16">
    <source>
        <dbReference type="ARBA" id="ARBA00031585"/>
    </source>
</evidence>
<dbReference type="GO" id="GO:0048040">
    <property type="term" value="F:UDP-glucuronate decarboxylase activity"/>
    <property type="evidence" value="ECO:0007669"/>
    <property type="project" value="UniProtKB-EC"/>
</dbReference>
<dbReference type="Proteomes" id="UP000799772">
    <property type="component" value="Unassembled WGS sequence"/>
</dbReference>
<dbReference type="FunFam" id="3.40.50.720:FF:000065">
    <property type="entry name" value="UDP-glucuronic acid decarboxylase 1"/>
    <property type="match status" value="1"/>
</dbReference>
<evidence type="ECO:0000256" key="13">
    <source>
        <dbReference type="ARBA" id="ARBA00023136"/>
    </source>
</evidence>
<organism evidence="19 20">
    <name type="scientific">Rhizodiscina lignyota</name>
    <dbReference type="NCBI Taxonomy" id="1504668"/>
    <lineage>
        <taxon>Eukaryota</taxon>
        <taxon>Fungi</taxon>
        <taxon>Dikarya</taxon>
        <taxon>Ascomycota</taxon>
        <taxon>Pezizomycotina</taxon>
        <taxon>Dothideomycetes</taxon>
        <taxon>Pleosporomycetidae</taxon>
        <taxon>Aulographales</taxon>
        <taxon>Rhizodiscinaceae</taxon>
        <taxon>Rhizodiscina</taxon>
    </lineage>
</organism>
<keyword evidence="20" id="KW-1185">Reference proteome</keyword>
<dbReference type="GO" id="GO:0042732">
    <property type="term" value="P:D-xylose metabolic process"/>
    <property type="evidence" value="ECO:0007669"/>
    <property type="project" value="InterPro"/>
</dbReference>
<dbReference type="InterPro" id="IPR036291">
    <property type="entry name" value="NAD(P)-bd_dom_sf"/>
</dbReference>